<dbReference type="Proteomes" id="UP001157946">
    <property type="component" value="Unassembled WGS sequence"/>
</dbReference>
<gene>
    <name evidence="3" type="ORF">SAMN06265361_101162</name>
</gene>
<comment type="caution">
    <text evidence="3">The sequence shown here is derived from an EMBL/GenBank/DDBJ whole genome shotgun (WGS) entry which is preliminary data.</text>
</comment>
<evidence type="ECO:0000256" key="1">
    <source>
        <dbReference type="SAM" id="MobiDB-lite"/>
    </source>
</evidence>
<dbReference type="EMBL" id="FXTU01000001">
    <property type="protein sequence ID" value="SMP00798.1"/>
    <property type="molecule type" value="Genomic_DNA"/>
</dbReference>
<evidence type="ECO:0000313" key="4">
    <source>
        <dbReference type="Proteomes" id="UP001157946"/>
    </source>
</evidence>
<dbReference type="InterPro" id="IPR058890">
    <property type="entry name" value="YwtC-like"/>
</dbReference>
<feature type="transmembrane region" description="Helical" evidence="2">
    <location>
        <begin position="5"/>
        <end position="22"/>
    </location>
</feature>
<feature type="compositionally biased region" description="Low complexity" evidence="1">
    <location>
        <begin position="188"/>
        <end position="206"/>
    </location>
</feature>
<evidence type="ECO:0000256" key="2">
    <source>
        <dbReference type="SAM" id="Phobius"/>
    </source>
</evidence>
<feature type="region of interest" description="Disordered" evidence="1">
    <location>
        <begin position="181"/>
        <end position="206"/>
    </location>
</feature>
<sequence>MKRLISILTPFLVIGFIMYILIDFRRVEVLSAEEKQAIDRYRQELVKGTLLNKNQNDGVFLKQDFDQIATSLELLHEHSHYHVFGPEWGERLANPAREFNKIQAILNKPMYKGDTAHQAFLQSLQADLTESRKHIGKRLGHDILDDLATLVFTNEITEERQWSNAKTIQVMKDLGVKLIKEDAKSGVTPPGQQPAKAPAGTQSNQP</sequence>
<keyword evidence="4" id="KW-1185">Reference proteome</keyword>
<keyword evidence="2" id="KW-1133">Transmembrane helix</keyword>
<keyword evidence="2" id="KW-0472">Membrane</keyword>
<dbReference type="Pfam" id="PF26359">
    <property type="entry name" value="YwtC"/>
    <property type="match status" value="1"/>
</dbReference>
<proteinExistence type="predicted"/>
<evidence type="ECO:0000313" key="3">
    <source>
        <dbReference type="EMBL" id="SMP00798.1"/>
    </source>
</evidence>
<organism evidence="3 4">
    <name type="scientific">Laceyella tengchongensis</name>
    <dbReference type="NCBI Taxonomy" id="574699"/>
    <lineage>
        <taxon>Bacteria</taxon>
        <taxon>Bacillati</taxon>
        <taxon>Bacillota</taxon>
        <taxon>Bacilli</taxon>
        <taxon>Bacillales</taxon>
        <taxon>Thermoactinomycetaceae</taxon>
        <taxon>Laceyella</taxon>
    </lineage>
</organism>
<reference evidence="3" key="1">
    <citation type="submission" date="2017-05" db="EMBL/GenBank/DDBJ databases">
        <authorList>
            <person name="Varghese N."/>
            <person name="Submissions S."/>
        </authorList>
    </citation>
    <scope>NUCLEOTIDE SEQUENCE</scope>
    <source>
        <strain evidence="3">DSM 45262</strain>
    </source>
</reference>
<keyword evidence="2" id="KW-0812">Transmembrane</keyword>
<dbReference type="AlphaFoldDB" id="A0AA45WIP0"/>
<name>A0AA45WIP0_9BACL</name>
<dbReference type="RefSeq" id="WP_284723816.1">
    <property type="nucleotide sequence ID" value="NZ_FXTU01000001.1"/>
</dbReference>
<accession>A0AA45WIP0</accession>
<protein>
    <submittedName>
        <fullName evidence="3">Uncharacterized protein</fullName>
    </submittedName>
</protein>